<dbReference type="AlphaFoldDB" id="S8DX21"/>
<evidence type="ECO:0000313" key="1">
    <source>
        <dbReference type="EMBL" id="EPS67808.1"/>
    </source>
</evidence>
<accession>S8DX21</accession>
<proteinExistence type="predicted"/>
<evidence type="ECO:0000313" key="2">
    <source>
        <dbReference type="Proteomes" id="UP000015453"/>
    </source>
</evidence>
<keyword evidence="2" id="KW-1185">Reference proteome</keyword>
<reference evidence="1 2" key="1">
    <citation type="journal article" date="2013" name="BMC Genomics">
        <title>The miniature genome of a carnivorous plant Genlisea aurea contains a low number of genes and short non-coding sequences.</title>
        <authorList>
            <person name="Leushkin E.V."/>
            <person name="Sutormin R.A."/>
            <person name="Nabieva E.R."/>
            <person name="Penin A.A."/>
            <person name="Kondrashov A.S."/>
            <person name="Logacheva M.D."/>
        </authorList>
    </citation>
    <scope>NUCLEOTIDE SEQUENCE [LARGE SCALE GENOMIC DNA]</scope>
</reference>
<comment type="caution">
    <text evidence="1">The sequence shown here is derived from an EMBL/GenBank/DDBJ whole genome shotgun (WGS) entry which is preliminary data.</text>
</comment>
<gene>
    <name evidence="1" type="ORF">M569_06968</name>
</gene>
<name>S8DX21_9LAMI</name>
<organism evidence="1 2">
    <name type="scientific">Genlisea aurea</name>
    <dbReference type="NCBI Taxonomy" id="192259"/>
    <lineage>
        <taxon>Eukaryota</taxon>
        <taxon>Viridiplantae</taxon>
        <taxon>Streptophyta</taxon>
        <taxon>Embryophyta</taxon>
        <taxon>Tracheophyta</taxon>
        <taxon>Spermatophyta</taxon>
        <taxon>Magnoliopsida</taxon>
        <taxon>eudicotyledons</taxon>
        <taxon>Gunneridae</taxon>
        <taxon>Pentapetalae</taxon>
        <taxon>asterids</taxon>
        <taxon>lamiids</taxon>
        <taxon>Lamiales</taxon>
        <taxon>Lentibulariaceae</taxon>
        <taxon>Genlisea</taxon>
    </lineage>
</organism>
<sequence>MVAQEMKPWSQAYVTLIPFDDQRSRLPTASKCHRVRPSISSARSGCISETSDGTFVRFACLVTDHPDKCRSPYLSGITVFIRVGITEWSKLNETCPLCRATMASPTSILSLPTSSNASSPSSR</sequence>
<dbReference type="EMBL" id="AUSU01002915">
    <property type="protein sequence ID" value="EPS67808.1"/>
    <property type="molecule type" value="Genomic_DNA"/>
</dbReference>
<dbReference type="Proteomes" id="UP000015453">
    <property type="component" value="Unassembled WGS sequence"/>
</dbReference>
<protein>
    <submittedName>
        <fullName evidence="1">Uncharacterized protein</fullName>
    </submittedName>
</protein>